<dbReference type="OMA" id="AGPANYH"/>
<evidence type="ECO:0000256" key="13">
    <source>
        <dbReference type="ARBA" id="ARBA00023180"/>
    </source>
</evidence>
<dbReference type="GO" id="GO:0006915">
    <property type="term" value="P:apoptotic process"/>
    <property type="evidence" value="ECO:0007669"/>
    <property type="project" value="UniProtKB-KW"/>
</dbReference>
<dbReference type="GO" id="GO:0005783">
    <property type="term" value="C:endoplasmic reticulum"/>
    <property type="evidence" value="ECO:0007669"/>
    <property type="project" value="UniProtKB-SubCell"/>
</dbReference>
<dbReference type="GO" id="GO:0008061">
    <property type="term" value="F:chitin binding"/>
    <property type="evidence" value="ECO:0007669"/>
    <property type="project" value="InterPro"/>
</dbReference>
<evidence type="ECO:0000256" key="4">
    <source>
        <dbReference type="ARBA" id="ARBA00009336"/>
    </source>
</evidence>
<comment type="subcellular location">
    <subcellularLocation>
        <location evidence="3">Cytoplasm</location>
    </subcellularLocation>
    <subcellularLocation>
        <location evidence="2">Endoplasmic reticulum</location>
    </subcellularLocation>
    <subcellularLocation>
        <location evidence="1">Secreted</location>
        <location evidence="1">Extracellular space</location>
    </subcellularLocation>
</comment>
<dbReference type="PANTHER" id="PTHR11177">
    <property type="entry name" value="CHITINASE"/>
    <property type="match status" value="1"/>
</dbReference>
<dbReference type="PANTHER" id="PTHR11177:SF202">
    <property type="entry name" value="CHITINASE-3-LIKE PROTEIN 1"/>
    <property type="match status" value="1"/>
</dbReference>
<proteinExistence type="inferred from homology"/>
<evidence type="ECO:0000256" key="9">
    <source>
        <dbReference type="ARBA" id="ARBA00022529"/>
    </source>
</evidence>
<evidence type="ECO:0000256" key="1">
    <source>
        <dbReference type="ARBA" id="ARBA00004239"/>
    </source>
</evidence>
<dbReference type="CDD" id="cd02872">
    <property type="entry name" value="GH18_chitolectin_chitotriosidase"/>
    <property type="match status" value="1"/>
</dbReference>
<dbReference type="GO" id="GO:0006954">
    <property type="term" value="P:inflammatory response"/>
    <property type="evidence" value="ECO:0007669"/>
    <property type="project" value="UniProtKB-KW"/>
</dbReference>
<dbReference type="GO" id="GO:0006032">
    <property type="term" value="P:chitin catabolic process"/>
    <property type="evidence" value="ECO:0007669"/>
    <property type="project" value="TreeGrafter"/>
</dbReference>
<reference evidence="16" key="2">
    <citation type="submission" date="2025-09" db="UniProtKB">
        <authorList>
            <consortium name="Ensembl"/>
        </authorList>
    </citation>
    <scope>IDENTIFICATION</scope>
</reference>
<keyword evidence="11" id="KW-0256">Endoplasmic reticulum</keyword>
<keyword evidence="12" id="KW-1015">Disulfide bond</keyword>
<evidence type="ECO:0000313" key="16">
    <source>
        <dbReference type="Ensembl" id="ENSSMRP00000003354.1"/>
    </source>
</evidence>
<comment type="similarity">
    <text evidence="4">Belongs to the glycosyl hydrolase 18 family.</text>
</comment>
<dbReference type="InterPro" id="IPR001223">
    <property type="entry name" value="Glyco_hydro18_cat"/>
</dbReference>
<dbReference type="Gene3D" id="3.10.50.10">
    <property type="match status" value="1"/>
</dbReference>
<dbReference type="GO" id="GO:0005576">
    <property type="term" value="C:extracellular region"/>
    <property type="evidence" value="ECO:0007669"/>
    <property type="project" value="UniProtKB-SubCell"/>
</dbReference>
<name>A0A8D0B0B6_SALMN</name>
<keyword evidence="7" id="KW-0963">Cytoplasm</keyword>
<dbReference type="GO" id="GO:0005975">
    <property type="term" value="P:carbohydrate metabolic process"/>
    <property type="evidence" value="ECO:0007669"/>
    <property type="project" value="InterPro"/>
</dbReference>
<dbReference type="GeneTree" id="ENSGT00940000161149"/>
<dbReference type="GO" id="GO:0004568">
    <property type="term" value="F:chitinase activity"/>
    <property type="evidence" value="ECO:0007669"/>
    <property type="project" value="TreeGrafter"/>
</dbReference>
<dbReference type="InterPro" id="IPR050314">
    <property type="entry name" value="Glycosyl_Hydrlase_18"/>
</dbReference>
<sequence length="385" mass="42953">MGQVTVWTGCFVALIFLQFASAYKLVCFFTHWSQFRESTGRFVPANIDPNLCTHIIYAFTNIKANEIGSAEWNDASVYRELNGLKSRNPNLKILLSIGGYNLGSEPFRNVTESAATRSKFARSVILSVQRNNCDGIDIAWHISEQSDKHRLTELLQDLDSLFKREARKQRKEKLILSVSIPAGKEAIDKGYDIQKISEYVDFINFQTYDFHGSWESHTGHVSPLQKSSSDSGSASSYNVDFAVKYLKEMGAPEEKIIMGISTYGRSFTLASRQSLLGAPASGGGSAGAFTKASGMLAYYEICGFNHGAIKRWIDEQAVPYSYKGNQWVGYEDVKSVKIKVQYMKANNLGGITVWALDLDDFSGSFCNQGKYPLLDAIKKEMDKTI</sequence>
<evidence type="ECO:0000256" key="3">
    <source>
        <dbReference type="ARBA" id="ARBA00004496"/>
    </source>
</evidence>
<dbReference type="Gene3D" id="3.20.20.80">
    <property type="entry name" value="Glycosidases"/>
    <property type="match status" value="1"/>
</dbReference>
<protein>
    <recommendedName>
        <fullName evidence="6">Chitinase-3-like protein 1</fullName>
    </recommendedName>
</protein>
<evidence type="ECO:0000256" key="7">
    <source>
        <dbReference type="ARBA" id="ARBA00022490"/>
    </source>
</evidence>
<accession>A0A8D0B0B6</accession>
<keyword evidence="10" id="KW-0053">Apoptosis</keyword>
<dbReference type="AlphaFoldDB" id="A0A8D0B0B6"/>
<evidence type="ECO:0000259" key="15">
    <source>
        <dbReference type="PROSITE" id="PS51910"/>
    </source>
</evidence>
<keyword evidence="13" id="KW-0325">Glycoprotein</keyword>
<keyword evidence="8" id="KW-0964">Secreted</keyword>
<evidence type="ECO:0000256" key="6">
    <source>
        <dbReference type="ARBA" id="ARBA00017545"/>
    </source>
</evidence>
<dbReference type="Ensembl" id="ENSSMRT00000004000.1">
    <property type="protein sequence ID" value="ENSSMRP00000003354.1"/>
    <property type="gene ID" value="ENSSMRG00000002810.1"/>
</dbReference>
<keyword evidence="17" id="KW-1185">Reference proteome</keyword>
<dbReference type="Pfam" id="PF00704">
    <property type="entry name" value="Glyco_hydro_18"/>
    <property type="match status" value="1"/>
</dbReference>
<dbReference type="SUPFAM" id="SSF51445">
    <property type="entry name" value="(Trans)glycosidases"/>
    <property type="match status" value="1"/>
</dbReference>
<evidence type="ECO:0000256" key="14">
    <source>
        <dbReference type="ARBA" id="ARBA00023198"/>
    </source>
</evidence>
<reference evidence="16" key="1">
    <citation type="submission" date="2025-08" db="UniProtKB">
        <authorList>
            <consortium name="Ensembl"/>
        </authorList>
    </citation>
    <scope>IDENTIFICATION</scope>
</reference>
<dbReference type="InterPro" id="IPR029070">
    <property type="entry name" value="Chitinase_insertion_sf"/>
</dbReference>
<dbReference type="SUPFAM" id="SSF54556">
    <property type="entry name" value="Chitinase insertion domain"/>
    <property type="match status" value="1"/>
</dbReference>
<dbReference type="InterPro" id="IPR017853">
    <property type="entry name" value="GH"/>
</dbReference>
<dbReference type="FunFam" id="3.10.50.10:FF:000001">
    <property type="entry name" value="Chitinase 3-like 1"/>
    <property type="match status" value="1"/>
</dbReference>
<keyword evidence="14" id="KW-0395">Inflammatory response</keyword>
<evidence type="ECO:0000313" key="17">
    <source>
        <dbReference type="Proteomes" id="UP000694421"/>
    </source>
</evidence>
<dbReference type="SMART" id="SM00636">
    <property type="entry name" value="Glyco_18"/>
    <property type="match status" value="1"/>
</dbReference>
<dbReference type="PROSITE" id="PS51910">
    <property type="entry name" value="GH18_2"/>
    <property type="match status" value="1"/>
</dbReference>
<evidence type="ECO:0000256" key="10">
    <source>
        <dbReference type="ARBA" id="ARBA00022703"/>
    </source>
</evidence>
<comment type="subunit">
    <text evidence="5">Monomer.</text>
</comment>
<evidence type="ECO:0000256" key="12">
    <source>
        <dbReference type="ARBA" id="ARBA00023157"/>
    </source>
</evidence>
<evidence type="ECO:0000256" key="2">
    <source>
        <dbReference type="ARBA" id="ARBA00004240"/>
    </source>
</evidence>
<dbReference type="Proteomes" id="UP000694421">
    <property type="component" value="Unplaced"/>
</dbReference>
<keyword evidence="9" id="KW-0929">Antimicrobial</keyword>
<evidence type="ECO:0000256" key="11">
    <source>
        <dbReference type="ARBA" id="ARBA00022824"/>
    </source>
</evidence>
<evidence type="ECO:0000256" key="5">
    <source>
        <dbReference type="ARBA" id="ARBA00011245"/>
    </source>
</evidence>
<organism evidence="16 17">
    <name type="scientific">Salvator merianae</name>
    <name type="common">Argentine black and white tegu</name>
    <name type="synonym">Tupinambis merianae</name>
    <dbReference type="NCBI Taxonomy" id="96440"/>
    <lineage>
        <taxon>Eukaryota</taxon>
        <taxon>Metazoa</taxon>
        <taxon>Chordata</taxon>
        <taxon>Craniata</taxon>
        <taxon>Vertebrata</taxon>
        <taxon>Euteleostomi</taxon>
        <taxon>Lepidosauria</taxon>
        <taxon>Squamata</taxon>
        <taxon>Bifurcata</taxon>
        <taxon>Unidentata</taxon>
        <taxon>Episquamata</taxon>
        <taxon>Laterata</taxon>
        <taxon>Teiioidea</taxon>
        <taxon>Teiidae</taxon>
        <taxon>Salvator</taxon>
    </lineage>
</organism>
<dbReference type="InterPro" id="IPR011583">
    <property type="entry name" value="Chitinase_II/V-like_cat"/>
</dbReference>
<feature type="domain" description="GH18" evidence="15">
    <location>
        <begin position="23"/>
        <end position="384"/>
    </location>
</feature>
<evidence type="ECO:0000256" key="8">
    <source>
        <dbReference type="ARBA" id="ARBA00022525"/>
    </source>
</evidence>